<evidence type="ECO:0000256" key="1">
    <source>
        <dbReference type="SAM" id="MobiDB-lite"/>
    </source>
</evidence>
<accession>A0ABX2G3D2</accession>
<keyword evidence="3" id="KW-1185">Reference proteome</keyword>
<reference evidence="2 3" key="1">
    <citation type="submission" date="2020-05" db="EMBL/GenBank/DDBJ databases">
        <title>Genomic Encyclopedia of Type Strains, Phase IV (KMG-V): Genome sequencing to study the core and pangenomes of soil and plant-associated prokaryotes.</title>
        <authorList>
            <person name="Whitman W."/>
        </authorList>
    </citation>
    <scope>NUCLEOTIDE SEQUENCE [LARGE SCALE GENOMIC DNA]</scope>
    <source>
        <strain evidence="2 3">C29</strain>
    </source>
</reference>
<comment type="caution">
    <text evidence="2">The sequence shown here is derived from an EMBL/GenBank/DDBJ whole genome shotgun (WGS) entry which is preliminary data.</text>
</comment>
<feature type="compositionally biased region" description="Low complexity" evidence="1">
    <location>
        <begin position="92"/>
        <end position="109"/>
    </location>
</feature>
<dbReference type="InterPro" id="IPR021317">
    <property type="entry name" value="DUF2917"/>
</dbReference>
<sequence length="121" mass="12338">MDSDLSPLSPRRVLPRGHVTCLNRPHDGILRIAVEHGRLWLTQEGDPDDHFIAAGEDIALCGPGSVVVESDGAADAVFAVQFGLAPEPAPRPVQASAASVSAADAASAPAVPRALLATTGG</sequence>
<feature type="region of interest" description="Disordered" evidence="1">
    <location>
        <begin position="88"/>
        <end position="109"/>
    </location>
</feature>
<dbReference type="Proteomes" id="UP001516061">
    <property type="component" value="Unassembled WGS sequence"/>
</dbReference>
<dbReference type="EMBL" id="JABSNM010000010">
    <property type="protein sequence ID" value="NRT56749.1"/>
    <property type="molecule type" value="Genomic_DNA"/>
</dbReference>
<dbReference type="RefSeq" id="WP_173805760.1">
    <property type="nucleotide sequence ID" value="NZ_JABSNM010000010.1"/>
</dbReference>
<name>A0ABX2G3D2_9BURK</name>
<evidence type="ECO:0008006" key="4">
    <source>
        <dbReference type="Google" id="ProtNLM"/>
    </source>
</evidence>
<evidence type="ECO:0000313" key="2">
    <source>
        <dbReference type="EMBL" id="NRT56749.1"/>
    </source>
</evidence>
<proteinExistence type="predicted"/>
<dbReference type="Pfam" id="PF11142">
    <property type="entry name" value="DUF2917"/>
    <property type="match status" value="1"/>
</dbReference>
<evidence type="ECO:0000313" key="3">
    <source>
        <dbReference type="Proteomes" id="UP001516061"/>
    </source>
</evidence>
<protein>
    <recommendedName>
        <fullName evidence="4">DUF2917 domain-containing protein</fullName>
    </recommendedName>
</protein>
<organism evidence="2 3">
    <name type="scientific">Sphaerotilus uruguayifluvii</name>
    <dbReference type="NCBI Taxonomy" id="2735897"/>
    <lineage>
        <taxon>Bacteria</taxon>
        <taxon>Pseudomonadati</taxon>
        <taxon>Pseudomonadota</taxon>
        <taxon>Betaproteobacteria</taxon>
        <taxon>Burkholderiales</taxon>
        <taxon>Sphaerotilaceae</taxon>
        <taxon>Sphaerotilus</taxon>
    </lineage>
</organism>
<gene>
    <name evidence="2" type="ORF">HNQ01_002496</name>
</gene>